<dbReference type="EMBL" id="BSYO01000017">
    <property type="protein sequence ID" value="GMH16924.1"/>
    <property type="molecule type" value="Genomic_DNA"/>
</dbReference>
<reference evidence="2" key="1">
    <citation type="submission" date="2023-05" db="EMBL/GenBank/DDBJ databases">
        <title>Nepenthes gracilis genome sequencing.</title>
        <authorList>
            <person name="Fukushima K."/>
        </authorList>
    </citation>
    <scope>NUCLEOTIDE SEQUENCE</scope>
    <source>
        <strain evidence="2">SING2019-196</strain>
    </source>
</reference>
<evidence type="ECO:0000256" key="1">
    <source>
        <dbReference type="SAM" id="MobiDB-lite"/>
    </source>
</evidence>
<evidence type="ECO:0000313" key="3">
    <source>
        <dbReference type="Proteomes" id="UP001279734"/>
    </source>
</evidence>
<comment type="caution">
    <text evidence="2">The sequence shown here is derived from an EMBL/GenBank/DDBJ whole genome shotgun (WGS) entry which is preliminary data.</text>
</comment>
<proteinExistence type="predicted"/>
<dbReference type="AlphaFoldDB" id="A0AAD3SUH8"/>
<feature type="region of interest" description="Disordered" evidence="1">
    <location>
        <begin position="1"/>
        <end position="92"/>
    </location>
</feature>
<accession>A0AAD3SUH8</accession>
<gene>
    <name evidence="2" type="ORF">Nepgr_018765</name>
</gene>
<dbReference type="Proteomes" id="UP001279734">
    <property type="component" value="Unassembled WGS sequence"/>
</dbReference>
<keyword evidence="3" id="KW-1185">Reference proteome</keyword>
<name>A0AAD3SUH8_NEPGR</name>
<sequence>MVSVEAPTAPSLKHSLDEGGPSRRVSKPSSPSGSKNLNPCSELPDSLSSGHLRPSPVPDITDTPKHRPPPKPDSLNVGSQRALSNKPLPPGLTNAKVYPMLLGGVSRGLANAASSVVVEAWCL</sequence>
<evidence type="ECO:0000313" key="2">
    <source>
        <dbReference type="EMBL" id="GMH16924.1"/>
    </source>
</evidence>
<protein>
    <submittedName>
        <fullName evidence="2">Uncharacterized protein</fullName>
    </submittedName>
</protein>
<organism evidence="2 3">
    <name type="scientific">Nepenthes gracilis</name>
    <name type="common">Slender pitcher plant</name>
    <dbReference type="NCBI Taxonomy" id="150966"/>
    <lineage>
        <taxon>Eukaryota</taxon>
        <taxon>Viridiplantae</taxon>
        <taxon>Streptophyta</taxon>
        <taxon>Embryophyta</taxon>
        <taxon>Tracheophyta</taxon>
        <taxon>Spermatophyta</taxon>
        <taxon>Magnoliopsida</taxon>
        <taxon>eudicotyledons</taxon>
        <taxon>Gunneridae</taxon>
        <taxon>Pentapetalae</taxon>
        <taxon>Caryophyllales</taxon>
        <taxon>Nepenthaceae</taxon>
        <taxon>Nepenthes</taxon>
    </lineage>
</organism>